<dbReference type="AlphaFoldDB" id="A0A0E9XF03"/>
<dbReference type="EMBL" id="GBXM01008152">
    <property type="protein sequence ID" value="JAI00426.1"/>
    <property type="molecule type" value="Transcribed_RNA"/>
</dbReference>
<proteinExistence type="predicted"/>
<reference evidence="1" key="2">
    <citation type="journal article" date="2015" name="Fish Shellfish Immunol.">
        <title>Early steps in the European eel (Anguilla anguilla)-Vibrio vulnificus interaction in the gills: Role of the RtxA13 toxin.</title>
        <authorList>
            <person name="Callol A."/>
            <person name="Pajuelo D."/>
            <person name="Ebbesson L."/>
            <person name="Teles M."/>
            <person name="MacKenzie S."/>
            <person name="Amaro C."/>
        </authorList>
    </citation>
    <scope>NUCLEOTIDE SEQUENCE</scope>
</reference>
<accession>A0A0E9XF03</accession>
<protein>
    <submittedName>
        <fullName evidence="1">Uncharacterized protein</fullName>
    </submittedName>
</protein>
<name>A0A0E9XF03_ANGAN</name>
<evidence type="ECO:0000313" key="1">
    <source>
        <dbReference type="EMBL" id="JAI00426.1"/>
    </source>
</evidence>
<reference evidence="1" key="1">
    <citation type="submission" date="2014-11" db="EMBL/GenBank/DDBJ databases">
        <authorList>
            <person name="Amaro Gonzalez C."/>
        </authorList>
    </citation>
    <scope>NUCLEOTIDE SEQUENCE</scope>
</reference>
<organism evidence="1">
    <name type="scientific">Anguilla anguilla</name>
    <name type="common">European freshwater eel</name>
    <name type="synonym">Muraena anguilla</name>
    <dbReference type="NCBI Taxonomy" id="7936"/>
    <lineage>
        <taxon>Eukaryota</taxon>
        <taxon>Metazoa</taxon>
        <taxon>Chordata</taxon>
        <taxon>Craniata</taxon>
        <taxon>Vertebrata</taxon>
        <taxon>Euteleostomi</taxon>
        <taxon>Actinopterygii</taxon>
        <taxon>Neopterygii</taxon>
        <taxon>Teleostei</taxon>
        <taxon>Anguilliformes</taxon>
        <taxon>Anguillidae</taxon>
        <taxon>Anguilla</taxon>
    </lineage>
</organism>
<sequence>MKKPTPEQYLNISPALIKPRIVNQLLNSGSVMHASSGYYCQWCLSLSVILQSHTNICGTAITKRITCKLFASTWTKKAARMFYFN</sequence>